<accession>H2BQJ9</accession>
<name>H2BQJ9_GILLR</name>
<proteinExistence type="predicted"/>
<protein>
    <submittedName>
        <fullName evidence="1">Uncharacterized protein</fullName>
    </submittedName>
</protein>
<sequence length="161" mass="19229">MRFLDTFKNALTKKPRSATEFVGKFIGDSKRQRVQLELIRESEIIIQVDSLRQTPSWFKIFDVDKAKFRNGFVIFFIIDQKDIEKNEKYILYKNSDLTLLEQNEMFEETPIRTFAKFIEETDDPVYLGREMKKILDKITSLNEKDPQALFNLRYLKEEKTV</sequence>
<organism evidence="1 2">
    <name type="scientific">Gillisia limnaea (strain DSM 15749 / LMG 21470 / R-8282)</name>
    <dbReference type="NCBI Taxonomy" id="865937"/>
    <lineage>
        <taxon>Bacteria</taxon>
        <taxon>Pseudomonadati</taxon>
        <taxon>Bacteroidota</taxon>
        <taxon>Flavobacteriia</taxon>
        <taxon>Flavobacteriales</taxon>
        <taxon>Flavobacteriaceae</taxon>
        <taxon>Gillisia</taxon>
    </lineage>
</organism>
<dbReference type="HOGENOM" id="CLU_1641347_0_0_10"/>
<evidence type="ECO:0000313" key="1">
    <source>
        <dbReference type="EMBL" id="EHQ04168.1"/>
    </source>
</evidence>
<evidence type="ECO:0000313" key="2">
    <source>
        <dbReference type="Proteomes" id="UP000003844"/>
    </source>
</evidence>
<gene>
    <name evidence="1" type="ORF">Gilli_0004</name>
</gene>
<keyword evidence="2" id="KW-1185">Reference proteome</keyword>
<reference evidence="2" key="1">
    <citation type="journal article" date="2012" name="Stand. Genomic Sci.">
        <title>Genome sequence of the Antarctic rhodopsins-containing flavobacterium Gillisia limnaea type strain (R-8282(T)).</title>
        <authorList>
            <person name="Riedel T."/>
            <person name="Held B."/>
            <person name="Nolan M."/>
            <person name="Lucas S."/>
            <person name="Lapidus A."/>
            <person name="Tice H."/>
            <person name="Del Rio T.G."/>
            <person name="Cheng J.F."/>
            <person name="Han C."/>
            <person name="Tapia R."/>
            <person name="Goodwin L.A."/>
            <person name="Pitluck S."/>
            <person name="Liolios K."/>
            <person name="Mavromatis K."/>
            <person name="Pagani I."/>
            <person name="Ivanova N."/>
            <person name="Mikhailova N."/>
            <person name="Pati A."/>
            <person name="Chen A."/>
            <person name="Palaniappan K."/>
            <person name="Land M."/>
            <person name="Rohde M."/>
            <person name="Tindall B.J."/>
            <person name="Detter J.C."/>
            <person name="Goker M."/>
            <person name="Bristow J."/>
            <person name="Eisen J.A."/>
            <person name="Markowitz V."/>
            <person name="Hugenholtz P."/>
            <person name="Kyrpides N.C."/>
            <person name="Klenk H.P."/>
            <person name="Woyke T."/>
        </authorList>
    </citation>
    <scope>NUCLEOTIDE SEQUENCE [LARGE SCALE GENOMIC DNA]</scope>
    <source>
        <strain evidence="2">DSM 15749 / LMG 21470 / R-8282</strain>
    </source>
</reference>
<dbReference type="Proteomes" id="UP000003844">
    <property type="component" value="Unassembled WGS sequence"/>
</dbReference>
<dbReference type="AlphaFoldDB" id="H2BQJ9"/>
<dbReference type="RefSeq" id="WP_006987060.1">
    <property type="nucleotide sequence ID" value="NZ_JH594605.1"/>
</dbReference>
<dbReference type="eggNOG" id="ENOG50349MX">
    <property type="taxonomic scope" value="Bacteria"/>
</dbReference>
<dbReference type="EMBL" id="JH594605">
    <property type="protein sequence ID" value="EHQ04168.1"/>
    <property type="molecule type" value="Genomic_DNA"/>
</dbReference>